<name>A0A2S5GBS5_9BACL</name>
<gene>
    <name evidence="2" type="ORF">C4B60_12250</name>
</gene>
<dbReference type="RefSeq" id="WP_104058293.1">
    <property type="nucleotide sequence ID" value="NZ_PREZ01000004.1"/>
</dbReference>
<sequence>MKKKMLIPFIVILIAVSGCIDREKPNSISTAELTEREKAFLSPLIQTILMYLILLLTAAIKRQPFGLKNMNSESLQKR</sequence>
<reference evidence="2 3" key="1">
    <citation type="submission" date="2018-02" db="EMBL/GenBank/DDBJ databases">
        <title>Jeotgalibacillus proteolyticum sp. nov. a protease producing bacterium isolated from ocean sediments of Laizhou Bay.</title>
        <authorList>
            <person name="Li Y."/>
        </authorList>
    </citation>
    <scope>NUCLEOTIDE SEQUENCE [LARGE SCALE GENOMIC DNA]</scope>
    <source>
        <strain evidence="2 3">22-7</strain>
    </source>
</reference>
<dbReference type="AlphaFoldDB" id="A0A2S5GBS5"/>
<keyword evidence="3" id="KW-1185">Reference proteome</keyword>
<keyword evidence="1" id="KW-1133">Transmembrane helix</keyword>
<evidence type="ECO:0000313" key="2">
    <source>
        <dbReference type="EMBL" id="PPA70343.1"/>
    </source>
</evidence>
<evidence type="ECO:0000256" key="1">
    <source>
        <dbReference type="SAM" id="Phobius"/>
    </source>
</evidence>
<proteinExistence type="predicted"/>
<comment type="caution">
    <text evidence="2">The sequence shown here is derived from an EMBL/GenBank/DDBJ whole genome shotgun (WGS) entry which is preliminary data.</text>
</comment>
<protein>
    <submittedName>
        <fullName evidence="2">Uncharacterized protein</fullName>
    </submittedName>
</protein>
<evidence type="ECO:0000313" key="3">
    <source>
        <dbReference type="Proteomes" id="UP000239047"/>
    </source>
</evidence>
<feature type="transmembrane region" description="Helical" evidence="1">
    <location>
        <begin position="43"/>
        <end position="60"/>
    </location>
</feature>
<keyword evidence="1" id="KW-0472">Membrane</keyword>
<accession>A0A2S5GBS5</accession>
<keyword evidence="1" id="KW-0812">Transmembrane</keyword>
<dbReference type="PROSITE" id="PS51257">
    <property type="entry name" value="PROKAR_LIPOPROTEIN"/>
    <property type="match status" value="1"/>
</dbReference>
<dbReference type="Proteomes" id="UP000239047">
    <property type="component" value="Unassembled WGS sequence"/>
</dbReference>
<dbReference type="EMBL" id="PREZ01000004">
    <property type="protein sequence ID" value="PPA70343.1"/>
    <property type="molecule type" value="Genomic_DNA"/>
</dbReference>
<organism evidence="2 3">
    <name type="scientific">Jeotgalibacillus proteolyticus</name>
    <dbReference type="NCBI Taxonomy" id="2082395"/>
    <lineage>
        <taxon>Bacteria</taxon>
        <taxon>Bacillati</taxon>
        <taxon>Bacillota</taxon>
        <taxon>Bacilli</taxon>
        <taxon>Bacillales</taxon>
        <taxon>Caryophanaceae</taxon>
        <taxon>Jeotgalibacillus</taxon>
    </lineage>
</organism>